<protein>
    <recommendedName>
        <fullName evidence="3">Asp/Glu racemase</fullName>
    </recommendedName>
</protein>
<dbReference type="PANTHER" id="PTHR40267:SF1">
    <property type="entry name" value="BLR3294 PROTEIN"/>
    <property type="match status" value="1"/>
</dbReference>
<organism evidence="1 2">
    <name type="scientific">Shewanella surugensis</name>
    <dbReference type="NCBI Taxonomy" id="212020"/>
    <lineage>
        <taxon>Bacteria</taxon>
        <taxon>Pseudomonadati</taxon>
        <taxon>Pseudomonadota</taxon>
        <taxon>Gammaproteobacteria</taxon>
        <taxon>Alteromonadales</taxon>
        <taxon>Shewanellaceae</taxon>
        <taxon>Shewanella</taxon>
    </lineage>
</organism>
<dbReference type="EMBL" id="JAKIKS010000030">
    <property type="protein sequence ID" value="MCL1124731.1"/>
    <property type="molecule type" value="Genomic_DNA"/>
</dbReference>
<accession>A0ABT0LC06</accession>
<evidence type="ECO:0000313" key="2">
    <source>
        <dbReference type="Proteomes" id="UP001203423"/>
    </source>
</evidence>
<sequence length="251" mass="27862">MFFKDPDASRSIGLIVPPSNTVAEYEISHLLGRNIFVHTARLPYCHEIHLDKRNSIYRNAYVETALRFGSIEMKGIMIACTGAQYKLGPNSDYKLCDSVSKSIGIPTITASVALLNFLNKLTVKKLHLISPYPDWLVEQSISYFSMSGFSISSVNRLRQILHLDTAYQVTSEQIAAILTPYSNIKNAAVIISGTGMISLEVITHIIQTMQVPIISSNLAGAMWMADQCSPHCGSQLLQYLTDINEKFNVNT</sequence>
<gene>
    <name evidence="1" type="ORF">L2764_09635</name>
</gene>
<name>A0ABT0LC06_9GAMM</name>
<dbReference type="PANTHER" id="PTHR40267">
    <property type="entry name" value="BLR3294 PROTEIN"/>
    <property type="match status" value="1"/>
</dbReference>
<dbReference type="RefSeq" id="WP_248940009.1">
    <property type="nucleotide sequence ID" value="NZ_JAKIKS010000030.1"/>
</dbReference>
<dbReference type="Pfam" id="PF17645">
    <property type="entry name" value="Amdase"/>
    <property type="match status" value="1"/>
</dbReference>
<keyword evidence="2" id="KW-1185">Reference proteome</keyword>
<reference evidence="1 2" key="1">
    <citation type="submission" date="2022-01" db="EMBL/GenBank/DDBJ databases">
        <title>Whole genome-based taxonomy of the Shewanellaceae.</title>
        <authorList>
            <person name="Martin-Rodriguez A.J."/>
        </authorList>
    </citation>
    <scope>NUCLEOTIDE SEQUENCE [LARGE SCALE GENOMIC DNA]</scope>
    <source>
        <strain evidence="1 2">DSM 17177</strain>
    </source>
</reference>
<evidence type="ECO:0008006" key="3">
    <source>
        <dbReference type="Google" id="ProtNLM"/>
    </source>
</evidence>
<evidence type="ECO:0000313" key="1">
    <source>
        <dbReference type="EMBL" id="MCL1124731.1"/>
    </source>
</evidence>
<proteinExistence type="predicted"/>
<dbReference type="Proteomes" id="UP001203423">
    <property type="component" value="Unassembled WGS sequence"/>
</dbReference>
<dbReference type="Gene3D" id="3.40.50.12500">
    <property type="match status" value="1"/>
</dbReference>
<dbReference type="InterPro" id="IPR026286">
    <property type="entry name" value="MaiA/AMDase"/>
</dbReference>
<dbReference type="InterPro" id="IPR053714">
    <property type="entry name" value="Iso_Racemase_Enz_sf"/>
</dbReference>
<comment type="caution">
    <text evidence="1">The sequence shown here is derived from an EMBL/GenBank/DDBJ whole genome shotgun (WGS) entry which is preliminary data.</text>
</comment>